<dbReference type="RefSeq" id="WP_069810128.1">
    <property type="nucleotide sequence ID" value="NZ_CP017305.1"/>
</dbReference>
<evidence type="ECO:0000313" key="2">
    <source>
        <dbReference type="Proteomes" id="UP000095185"/>
    </source>
</evidence>
<dbReference type="EMBL" id="CP017305">
    <property type="protein sequence ID" value="AOS84021.1"/>
    <property type="molecule type" value="Genomic_DNA"/>
</dbReference>
<gene>
    <name evidence="1" type="ORF">BIU88_07635</name>
</gene>
<dbReference type="Pfam" id="PF05973">
    <property type="entry name" value="Gp49"/>
    <property type="match status" value="1"/>
</dbReference>
<dbReference type="AlphaFoldDB" id="A0A1D8D0T0"/>
<reference evidence="1" key="1">
    <citation type="submission" date="2016-09" db="EMBL/GenBank/DDBJ databases">
        <title>Genome sequence of Chlorobaculum limnaeum.</title>
        <authorList>
            <person name="Liu Z."/>
            <person name="Tank M."/>
            <person name="Bryant D.A."/>
        </authorList>
    </citation>
    <scope>NUCLEOTIDE SEQUENCE [LARGE SCALE GENOMIC DNA]</scope>
    <source>
        <strain evidence="1">DSM 1677</strain>
    </source>
</reference>
<dbReference type="OrthoDB" id="573082at2"/>
<organism evidence="1 2">
    <name type="scientific">Chlorobaculum limnaeum</name>
    <dbReference type="NCBI Taxonomy" id="274537"/>
    <lineage>
        <taxon>Bacteria</taxon>
        <taxon>Pseudomonadati</taxon>
        <taxon>Chlorobiota</taxon>
        <taxon>Chlorobiia</taxon>
        <taxon>Chlorobiales</taxon>
        <taxon>Chlorobiaceae</taxon>
        <taxon>Chlorobaculum</taxon>
    </lineage>
</organism>
<dbReference type="InterPro" id="IPR009241">
    <property type="entry name" value="HigB-like"/>
</dbReference>
<dbReference type="STRING" id="274537.BIU88_07635"/>
<evidence type="ECO:0008006" key="3">
    <source>
        <dbReference type="Google" id="ProtNLM"/>
    </source>
</evidence>
<dbReference type="Proteomes" id="UP000095185">
    <property type="component" value="Chromosome"/>
</dbReference>
<sequence>MSYEIEYFHPRIEAELDRWPSSIRADFRKISLLLVECGPQVRMPYSKAMGDGLFEMRPKGRDGIGRVFYCYVKGKRIIILHSFIKKSQKTPHKELQLARKRMQEVQ</sequence>
<evidence type="ECO:0000313" key="1">
    <source>
        <dbReference type="EMBL" id="AOS84021.1"/>
    </source>
</evidence>
<dbReference type="KEGG" id="clz:BIU88_07635"/>
<protein>
    <recommendedName>
        <fullName evidence="3">Addiction module toxin RelE</fullName>
    </recommendedName>
</protein>
<name>A0A1D8D0T0_CHLLM</name>
<keyword evidence="2" id="KW-1185">Reference proteome</keyword>
<proteinExistence type="predicted"/>
<accession>A0A1D8D0T0</accession>